<keyword evidence="4" id="KW-1185">Reference proteome</keyword>
<proteinExistence type="predicted"/>
<evidence type="ECO:0000256" key="2">
    <source>
        <dbReference type="ARBA" id="ARBA00022803"/>
    </source>
</evidence>
<dbReference type="PANTHER" id="PTHR44858">
    <property type="entry name" value="TETRATRICOPEPTIDE REPEAT PROTEIN 6"/>
    <property type="match status" value="1"/>
</dbReference>
<gene>
    <name evidence="3" type="ORF">EV678_1472</name>
</gene>
<dbReference type="SMART" id="SM00028">
    <property type="entry name" value="TPR"/>
    <property type="match status" value="5"/>
</dbReference>
<comment type="caution">
    <text evidence="3">The sequence shown here is derived from an EMBL/GenBank/DDBJ whole genome shotgun (WGS) entry which is preliminary data.</text>
</comment>
<dbReference type="Pfam" id="PF01075">
    <property type="entry name" value="Glyco_transf_9"/>
    <property type="match status" value="1"/>
</dbReference>
<dbReference type="Proteomes" id="UP000292136">
    <property type="component" value="Unassembled WGS sequence"/>
</dbReference>
<name>A0ABY0IU42_9RHOO</name>
<keyword evidence="2" id="KW-0802">TPR repeat</keyword>
<dbReference type="Gene3D" id="3.40.50.2000">
    <property type="entry name" value="Glycogen Phosphorylase B"/>
    <property type="match status" value="1"/>
</dbReference>
<dbReference type="RefSeq" id="WP_165397462.1">
    <property type="nucleotide sequence ID" value="NZ_SHKM01000001.1"/>
</dbReference>
<dbReference type="SUPFAM" id="SSF53756">
    <property type="entry name" value="UDP-Glycosyltransferase/glycogen phosphorylase"/>
    <property type="match status" value="1"/>
</dbReference>
<dbReference type="SUPFAM" id="SSF48452">
    <property type="entry name" value="TPR-like"/>
    <property type="match status" value="1"/>
</dbReference>
<dbReference type="Gene3D" id="1.25.40.10">
    <property type="entry name" value="Tetratricopeptide repeat domain"/>
    <property type="match status" value="2"/>
</dbReference>
<protein>
    <submittedName>
        <fullName evidence="3">Tetratricopeptide repeat protein</fullName>
    </submittedName>
</protein>
<organism evidence="3 4">
    <name type="scientific">Azospira oryzae</name>
    <dbReference type="NCBI Taxonomy" id="146939"/>
    <lineage>
        <taxon>Bacteria</taxon>
        <taxon>Pseudomonadati</taxon>
        <taxon>Pseudomonadota</taxon>
        <taxon>Betaproteobacteria</taxon>
        <taxon>Rhodocyclales</taxon>
        <taxon>Rhodocyclaceae</taxon>
        <taxon>Azospira</taxon>
    </lineage>
</organism>
<sequence length="516" mass="57026">MSHIDGLEQIIALVGRSASLRQEGRTEAALGCLQQALAVNPRLYPLHLNCARLMAELGCYEEAIAAYGRYLRDAPDDGEAAAQCRQLQQEAEEHYGTLLEIDRDNVDFHVLRGNIRLGAGRAAAALADFDQARRLDPRCWGLEARRGAALVALYRHEEALAALDRALEREPGNLQVRLQRGRVLQALGRWEAAFASYEQLLCFHLDHPEALVEQAHCCFALGRWREGWQRYEWRWETRQMADAWLPSTAPLWLGRQSPEEQTVLLWAEQGLGDTLQFLRYVPRVAALGARVLLLLPPSLAALAASLGPGIEILPMGGDLPPHDLHCPLLSLPLALGLCRPEEGPGTPYLRASPERAARMPVLPAFQGRRIGLVWSAKADGDAGRNLALAQLQPLLGPGRRFYCLQQMIPAADQEALAALPQLQRVDEWLEDWADTAALVQQLDLVISVDTAVAHLAGALGRPCWLLLQHGGEWRWGRQGAATPWYASLRLFRQPAWGDWDGAVAQVAAALADWRGG</sequence>
<dbReference type="Pfam" id="PF13432">
    <property type="entry name" value="TPR_16"/>
    <property type="match status" value="1"/>
</dbReference>
<keyword evidence="1" id="KW-0677">Repeat</keyword>
<dbReference type="EMBL" id="SHKM01000001">
    <property type="protein sequence ID" value="RZT90652.1"/>
    <property type="molecule type" value="Genomic_DNA"/>
</dbReference>
<dbReference type="Pfam" id="PF14559">
    <property type="entry name" value="TPR_19"/>
    <property type="match status" value="1"/>
</dbReference>
<dbReference type="InterPro" id="IPR002201">
    <property type="entry name" value="Glyco_trans_9"/>
</dbReference>
<dbReference type="InterPro" id="IPR050498">
    <property type="entry name" value="Ycf3"/>
</dbReference>
<accession>A0ABY0IU42</accession>
<dbReference type="InterPro" id="IPR011990">
    <property type="entry name" value="TPR-like_helical_dom_sf"/>
</dbReference>
<evidence type="ECO:0000313" key="3">
    <source>
        <dbReference type="EMBL" id="RZT90652.1"/>
    </source>
</evidence>
<reference evidence="3 4" key="1">
    <citation type="submission" date="2019-02" db="EMBL/GenBank/DDBJ databases">
        <title>Genomic Encyclopedia of Type Strains, Phase IV (KMG-IV): sequencing the most valuable type-strain genomes for metagenomic binning, comparative biology and taxonomic classification.</title>
        <authorList>
            <person name="Goeker M."/>
        </authorList>
    </citation>
    <scope>NUCLEOTIDE SEQUENCE [LARGE SCALE GENOMIC DNA]</scope>
    <source>
        <strain evidence="3 4">DSM 21223</strain>
    </source>
</reference>
<dbReference type="InterPro" id="IPR019734">
    <property type="entry name" value="TPR_rpt"/>
</dbReference>
<evidence type="ECO:0000256" key="1">
    <source>
        <dbReference type="ARBA" id="ARBA00022737"/>
    </source>
</evidence>
<evidence type="ECO:0000313" key="4">
    <source>
        <dbReference type="Proteomes" id="UP000292136"/>
    </source>
</evidence>
<dbReference type="PANTHER" id="PTHR44858:SF1">
    <property type="entry name" value="UDP-N-ACETYLGLUCOSAMINE--PEPTIDE N-ACETYLGLUCOSAMINYLTRANSFERASE SPINDLY-RELATED"/>
    <property type="match status" value="1"/>
</dbReference>